<proteinExistence type="predicted"/>
<dbReference type="Pfam" id="PF07796">
    <property type="entry name" value="DUF1638"/>
    <property type="match status" value="1"/>
</dbReference>
<feature type="domain" description="DUF1638" evidence="1">
    <location>
        <begin position="76"/>
        <end position="251"/>
    </location>
</feature>
<protein>
    <recommendedName>
        <fullName evidence="1">DUF1638 domain-containing protein</fullName>
    </recommendedName>
</protein>
<evidence type="ECO:0000313" key="3">
    <source>
        <dbReference type="Proteomes" id="UP000029859"/>
    </source>
</evidence>
<dbReference type="Proteomes" id="UP000029859">
    <property type="component" value="Unassembled WGS sequence"/>
</dbReference>
<comment type="caution">
    <text evidence="2">The sequence shown here is derived from an EMBL/GenBank/DDBJ whole genome shotgun (WGS) entry which is preliminary data.</text>
</comment>
<reference evidence="2 3" key="1">
    <citation type="submission" date="2014-09" db="EMBL/GenBank/DDBJ databases">
        <title>Draft genome sequence of an obligately methylotrophic methanogen, Methanococcoides methylutens, isolated from marine sediment.</title>
        <authorList>
            <person name="Guan Y."/>
            <person name="Ngugi D.K."/>
            <person name="Blom J."/>
            <person name="Ali S."/>
            <person name="Ferry J.G."/>
            <person name="Stingl U."/>
        </authorList>
    </citation>
    <scope>NUCLEOTIDE SEQUENCE [LARGE SCALE GENOMIC DNA]</scope>
    <source>
        <strain evidence="2 3">DSM 2657</strain>
    </source>
</reference>
<dbReference type="OrthoDB" id="53190at2157"/>
<gene>
    <name evidence="2" type="ORF">LI82_00270</name>
</gene>
<accession>A0A099T3Q6</accession>
<evidence type="ECO:0000313" key="2">
    <source>
        <dbReference type="EMBL" id="KGK99697.1"/>
    </source>
</evidence>
<sequence>MPSLYLVSCRMFEDELVNIFEGEDEKTHLLLVENENIEGIEKKLDEVSLDYEKVSLEDVASKLGPPDDFVVVLHLLEFALDADPDLLKDKVYMTIEENGELFDGVLVFYGLCGNVLGTIESDFHHLGIPVRILKDAEGNIVDDCICAAFGNRSAYVEAMSGEERGTGTYFLTPMQAANWKEMLVLAKLTPDPDNVEMTKMVFDYSGYKHVGKVDTGLCYEKKFDETVDEFASRFDFEKKLFEGSTKVADQCYHSIKKEIIG</sequence>
<organism evidence="2 3">
    <name type="scientific">Methanococcoides methylutens</name>
    <dbReference type="NCBI Taxonomy" id="2226"/>
    <lineage>
        <taxon>Archaea</taxon>
        <taxon>Methanobacteriati</taxon>
        <taxon>Methanobacteriota</taxon>
        <taxon>Stenosarchaea group</taxon>
        <taxon>Methanomicrobia</taxon>
        <taxon>Methanosarcinales</taxon>
        <taxon>Methanosarcinaceae</taxon>
        <taxon>Methanococcoides</taxon>
    </lineage>
</organism>
<dbReference type="AlphaFoldDB" id="A0A099T3Q6"/>
<name>A0A099T3Q6_METMT</name>
<evidence type="ECO:0000259" key="1">
    <source>
        <dbReference type="Pfam" id="PF07796"/>
    </source>
</evidence>
<dbReference type="InterPro" id="IPR012437">
    <property type="entry name" value="DUF1638"/>
</dbReference>
<dbReference type="EMBL" id="JRHO01000002">
    <property type="protein sequence ID" value="KGK99697.1"/>
    <property type="molecule type" value="Genomic_DNA"/>
</dbReference>
<keyword evidence="3" id="KW-1185">Reference proteome</keyword>
<dbReference type="RefSeq" id="WP_048192977.1">
    <property type="nucleotide sequence ID" value="NZ_CAAGSM010000008.1"/>
</dbReference>